<dbReference type="PANTHER" id="PTHR37984">
    <property type="entry name" value="PROTEIN CBG26694"/>
    <property type="match status" value="1"/>
</dbReference>
<comment type="caution">
    <text evidence="3">The sequence shown here is derived from an EMBL/GenBank/DDBJ whole genome shotgun (WGS) entry which is preliminary data.</text>
</comment>
<evidence type="ECO:0000313" key="4">
    <source>
        <dbReference type="Proteomes" id="UP000324091"/>
    </source>
</evidence>
<dbReference type="Gene3D" id="1.10.340.70">
    <property type="match status" value="1"/>
</dbReference>
<name>A0A5C6N3S7_9TELE</name>
<dbReference type="InterPro" id="IPR050951">
    <property type="entry name" value="Retrovirus_Pol_polyprotein"/>
</dbReference>
<accession>A0A5C6N3S7</accession>
<reference evidence="3 4" key="1">
    <citation type="submission" date="2019-04" db="EMBL/GenBank/DDBJ databases">
        <title>Chromosome genome assembly for Takifugu flavidus.</title>
        <authorList>
            <person name="Xiao S."/>
        </authorList>
    </citation>
    <scope>NUCLEOTIDE SEQUENCE [LARGE SCALE GENOMIC DNA]</scope>
    <source>
        <strain evidence="3">HTHZ2018</strain>
        <tissue evidence="3">Muscle</tissue>
    </source>
</reference>
<dbReference type="AlphaFoldDB" id="A0A5C6N3S7"/>
<feature type="domain" description="Integrase zinc-binding" evidence="2">
    <location>
        <begin position="49"/>
        <end position="97"/>
    </location>
</feature>
<proteinExistence type="predicted"/>
<sequence length="240" mass="27588">METGRTPPPSVKAELPLLLRELNWLELRNGVLYRQRQDGSNATAQLVLPEELREIALHSLHNDMGHMGDERTIDLIRARFYWPRMYMAIEKLIKTCERLPIDLAFGLPTITNKLSHSQYVSSLKRRLEQSYRIVTSTAQKNADRNKTRFDKRVVESTLEMGDRILVHNVKLRGKHKLANKWEYDVYVVLKKAGDMPAYTVKPECKSGPVRTLHRDLLLPCGFLPAAITSEPIKQRPFSSG</sequence>
<evidence type="ECO:0000259" key="2">
    <source>
        <dbReference type="Pfam" id="PF17921"/>
    </source>
</evidence>
<organism evidence="3 4">
    <name type="scientific">Takifugu flavidus</name>
    <name type="common">sansaifugu</name>
    <dbReference type="NCBI Taxonomy" id="433684"/>
    <lineage>
        <taxon>Eukaryota</taxon>
        <taxon>Metazoa</taxon>
        <taxon>Chordata</taxon>
        <taxon>Craniata</taxon>
        <taxon>Vertebrata</taxon>
        <taxon>Euteleostomi</taxon>
        <taxon>Actinopterygii</taxon>
        <taxon>Neopterygii</taxon>
        <taxon>Teleostei</taxon>
        <taxon>Neoteleostei</taxon>
        <taxon>Acanthomorphata</taxon>
        <taxon>Eupercaria</taxon>
        <taxon>Tetraodontiformes</taxon>
        <taxon>Tetradontoidea</taxon>
        <taxon>Tetraodontidae</taxon>
        <taxon>Takifugu</taxon>
    </lineage>
</organism>
<dbReference type="FunFam" id="1.10.340.70:FF:000001">
    <property type="entry name" value="Retrovirus-related Pol polyprotein from transposon gypsy-like Protein"/>
    <property type="match status" value="1"/>
</dbReference>
<evidence type="ECO:0000313" key="3">
    <source>
        <dbReference type="EMBL" id="TWW61906.1"/>
    </source>
</evidence>
<evidence type="ECO:0000256" key="1">
    <source>
        <dbReference type="ARBA" id="ARBA00039658"/>
    </source>
</evidence>
<dbReference type="EMBL" id="RHFK02000017">
    <property type="protein sequence ID" value="TWW61906.1"/>
    <property type="molecule type" value="Genomic_DNA"/>
</dbReference>
<dbReference type="PANTHER" id="PTHR37984:SF15">
    <property type="entry name" value="INTEGRASE CATALYTIC DOMAIN-CONTAINING PROTEIN"/>
    <property type="match status" value="1"/>
</dbReference>
<protein>
    <recommendedName>
        <fullName evidence="1">Gypsy retrotransposon integrase-like protein 1</fullName>
    </recommendedName>
</protein>
<dbReference type="Pfam" id="PF17921">
    <property type="entry name" value="Integrase_H2C2"/>
    <property type="match status" value="1"/>
</dbReference>
<dbReference type="InterPro" id="IPR041588">
    <property type="entry name" value="Integrase_H2C2"/>
</dbReference>
<dbReference type="Proteomes" id="UP000324091">
    <property type="component" value="Chromosome 4"/>
</dbReference>
<keyword evidence="4" id="KW-1185">Reference proteome</keyword>
<gene>
    <name evidence="3" type="ORF">D4764_04G0005530</name>
</gene>